<sequence length="511" mass="56617">MTEVQSTTNSSSTGDRHTEEDAAAQLAVAEEQKLPKRQTPFSQAFVDFIPTGWAPYDTAPEQQLDSVPSATAHRDALAARFPGERLVIPAGTLVRRNNDCDYPFRPNSAFAYYTGLGTDREPNAVLIVDGSVESRDVLYFKPRAPRTDREFYADPTYGEMWVGKRESLAEMSAMTGLECHDISRLQEAVSASDPQVRVIRDADPGITETVDSLRSTGSEEADQELYEATSAARFCKDQWEIGQLRQACRKSKVGFEAMIEQIPAAVANGRGERWLEGTFNLHARHLGNNVGYGSICAAGDNANTLHWMRNDGDLRPGELVLIDAGIEVDSLYTADITRTLPVSGRFSPAQRKVYQAVLEAQDAAAAVARVGHDHREIHQAAIRVICEYLAEWGILPVSVDEALSPEGGQFRRWMVHGTSHHLGLDVHDCSEAARKDYSGPLKVGMTVSDEPGIYFKKSDLLVPEEFRGIGIRIEDDILITDGDCEWLSKDTPRQIDEVEDWMAEIWGRSTK</sequence>
<dbReference type="PROSITE" id="PS00491">
    <property type="entry name" value="PROLINE_PEPTIDASE"/>
    <property type="match status" value="1"/>
</dbReference>
<dbReference type="SUPFAM" id="SSF53092">
    <property type="entry name" value="Creatinase/prolidase N-terminal domain"/>
    <property type="match status" value="1"/>
</dbReference>
<evidence type="ECO:0000313" key="11">
    <source>
        <dbReference type="EMBL" id="VEI02628.1"/>
    </source>
</evidence>
<keyword evidence="7" id="KW-0464">Manganese</keyword>
<keyword evidence="11" id="KW-0645">Protease</keyword>
<dbReference type="InterPro" id="IPR001131">
    <property type="entry name" value="Peptidase_M24B_aminopep-P_CS"/>
</dbReference>
<dbReference type="GO" id="GO:0005829">
    <property type="term" value="C:cytosol"/>
    <property type="evidence" value="ECO:0007669"/>
    <property type="project" value="TreeGrafter"/>
</dbReference>
<accession>A0A3S4UWR1</accession>
<dbReference type="InterPro" id="IPR029149">
    <property type="entry name" value="Creatin/AminoP/Spt16_N"/>
</dbReference>
<keyword evidence="6 11" id="KW-0378">Hydrolase</keyword>
<dbReference type="STRING" id="1122997.GCA_000425285_01054"/>
<comment type="catalytic activity">
    <reaction evidence="1">
        <text>Release of any N-terminal amino acid, including proline, that is linked to proline, even from a dipeptide or tripeptide.</text>
        <dbReference type="EC" id="3.4.11.9"/>
    </reaction>
</comment>
<name>A0A3S4UWR1_9ACTN</name>
<keyword evidence="11" id="KW-0031">Aminopeptidase</keyword>
<dbReference type="Pfam" id="PF00557">
    <property type="entry name" value="Peptidase_M24"/>
    <property type="match status" value="1"/>
</dbReference>
<dbReference type="Proteomes" id="UP000277858">
    <property type="component" value="Chromosome"/>
</dbReference>
<feature type="compositionally biased region" description="Polar residues" evidence="9">
    <location>
        <begin position="1"/>
        <end position="13"/>
    </location>
</feature>
<dbReference type="InterPro" id="IPR007865">
    <property type="entry name" value="Aminopep_P_N"/>
</dbReference>
<reference evidence="11 12" key="1">
    <citation type="submission" date="2018-12" db="EMBL/GenBank/DDBJ databases">
        <authorList>
            <consortium name="Pathogen Informatics"/>
        </authorList>
    </citation>
    <scope>NUCLEOTIDE SEQUENCE [LARGE SCALE GENOMIC DNA]</scope>
    <source>
        <strain evidence="11 12">NCTC13652</strain>
    </source>
</reference>
<dbReference type="InterPro" id="IPR052433">
    <property type="entry name" value="X-Pro_dipept-like"/>
</dbReference>
<dbReference type="PANTHER" id="PTHR43226:SF4">
    <property type="entry name" value="XAA-PRO AMINOPEPTIDASE 3"/>
    <property type="match status" value="1"/>
</dbReference>
<evidence type="ECO:0000256" key="6">
    <source>
        <dbReference type="ARBA" id="ARBA00022801"/>
    </source>
</evidence>
<evidence type="ECO:0000256" key="4">
    <source>
        <dbReference type="ARBA" id="ARBA00012574"/>
    </source>
</evidence>
<dbReference type="Pfam" id="PF05195">
    <property type="entry name" value="AMP_N"/>
    <property type="match status" value="1"/>
</dbReference>
<organism evidence="11 12">
    <name type="scientific">Acidipropionibacterium jensenii</name>
    <dbReference type="NCBI Taxonomy" id="1749"/>
    <lineage>
        <taxon>Bacteria</taxon>
        <taxon>Bacillati</taxon>
        <taxon>Actinomycetota</taxon>
        <taxon>Actinomycetes</taxon>
        <taxon>Propionibacteriales</taxon>
        <taxon>Propionibacteriaceae</taxon>
        <taxon>Acidipropionibacterium</taxon>
    </lineage>
</organism>
<feature type="region of interest" description="Disordered" evidence="9">
    <location>
        <begin position="1"/>
        <end position="35"/>
    </location>
</feature>
<dbReference type="AlphaFoldDB" id="A0A3S4UWR1"/>
<evidence type="ECO:0000256" key="7">
    <source>
        <dbReference type="ARBA" id="ARBA00023211"/>
    </source>
</evidence>
<evidence type="ECO:0000256" key="2">
    <source>
        <dbReference type="ARBA" id="ARBA00001936"/>
    </source>
</evidence>
<dbReference type="Gene3D" id="3.40.350.10">
    <property type="entry name" value="Creatinase/prolidase N-terminal domain"/>
    <property type="match status" value="1"/>
</dbReference>
<dbReference type="EC" id="3.4.11.9" evidence="4"/>
<evidence type="ECO:0000256" key="9">
    <source>
        <dbReference type="SAM" id="MobiDB-lite"/>
    </source>
</evidence>
<evidence type="ECO:0000313" key="12">
    <source>
        <dbReference type="Proteomes" id="UP000277858"/>
    </source>
</evidence>
<comment type="similarity">
    <text evidence="3 8">Belongs to the peptidase M24B family.</text>
</comment>
<dbReference type="GO" id="GO:0006508">
    <property type="term" value="P:proteolysis"/>
    <property type="evidence" value="ECO:0007669"/>
    <property type="project" value="TreeGrafter"/>
</dbReference>
<dbReference type="OrthoDB" id="9806388at2"/>
<dbReference type="GO" id="GO:0030145">
    <property type="term" value="F:manganese ion binding"/>
    <property type="evidence" value="ECO:0007669"/>
    <property type="project" value="InterPro"/>
</dbReference>
<dbReference type="InterPro" id="IPR036005">
    <property type="entry name" value="Creatinase/aminopeptidase-like"/>
</dbReference>
<evidence type="ECO:0000256" key="3">
    <source>
        <dbReference type="ARBA" id="ARBA00008766"/>
    </source>
</evidence>
<keyword evidence="5 8" id="KW-0479">Metal-binding</keyword>
<dbReference type="EMBL" id="LR134473">
    <property type="protein sequence ID" value="VEI02628.1"/>
    <property type="molecule type" value="Genomic_DNA"/>
</dbReference>
<proteinExistence type="inferred from homology"/>
<evidence type="ECO:0000259" key="10">
    <source>
        <dbReference type="SMART" id="SM01011"/>
    </source>
</evidence>
<evidence type="ECO:0000256" key="8">
    <source>
        <dbReference type="RuleBase" id="RU000590"/>
    </source>
</evidence>
<dbReference type="InterPro" id="IPR000994">
    <property type="entry name" value="Pept_M24"/>
</dbReference>
<dbReference type="Gene3D" id="3.90.230.10">
    <property type="entry name" value="Creatinase/methionine aminopeptidase superfamily"/>
    <property type="match status" value="1"/>
</dbReference>
<dbReference type="CDD" id="cd01087">
    <property type="entry name" value="Prolidase"/>
    <property type="match status" value="1"/>
</dbReference>
<dbReference type="RefSeq" id="WP_051238202.1">
    <property type="nucleotide sequence ID" value="NZ_JAKDXV010000286.1"/>
</dbReference>
<gene>
    <name evidence="11" type="primary">pepPI</name>
    <name evidence="11" type="ORF">NCTC13652_00808</name>
</gene>
<dbReference type="SUPFAM" id="SSF55920">
    <property type="entry name" value="Creatinase/aminopeptidase"/>
    <property type="match status" value="1"/>
</dbReference>
<dbReference type="GO" id="GO:0070006">
    <property type="term" value="F:metalloaminopeptidase activity"/>
    <property type="evidence" value="ECO:0007669"/>
    <property type="project" value="InterPro"/>
</dbReference>
<comment type="cofactor">
    <cofactor evidence="2">
        <name>Mn(2+)</name>
        <dbReference type="ChEBI" id="CHEBI:29035"/>
    </cofactor>
</comment>
<protein>
    <recommendedName>
        <fullName evidence="4">Xaa-Pro aminopeptidase</fullName>
        <ecNumber evidence="4">3.4.11.9</ecNumber>
    </recommendedName>
</protein>
<keyword evidence="12" id="KW-1185">Reference proteome</keyword>
<feature type="domain" description="Aminopeptidase P N-terminal" evidence="10">
    <location>
        <begin position="68"/>
        <end position="207"/>
    </location>
</feature>
<dbReference type="PANTHER" id="PTHR43226">
    <property type="entry name" value="XAA-PRO AMINOPEPTIDASE 3"/>
    <property type="match status" value="1"/>
</dbReference>
<evidence type="ECO:0000256" key="5">
    <source>
        <dbReference type="ARBA" id="ARBA00022723"/>
    </source>
</evidence>
<dbReference type="SMART" id="SM01011">
    <property type="entry name" value="AMP_N"/>
    <property type="match status" value="1"/>
</dbReference>
<evidence type="ECO:0000256" key="1">
    <source>
        <dbReference type="ARBA" id="ARBA00001424"/>
    </source>
</evidence>